<evidence type="ECO:0000256" key="7">
    <source>
        <dbReference type="ARBA" id="ARBA00022786"/>
    </source>
</evidence>
<keyword evidence="8" id="KW-0539">Nucleus</keyword>
<organism evidence="11 12">
    <name type="scientific">Aristolochia fimbriata</name>
    <name type="common">White veined hardy Dutchman's pipe vine</name>
    <dbReference type="NCBI Taxonomy" id="158543"/>
    <lineage>
        <taxon>Eukaryota</taxon>
        <taxon>Viridiplantae</taxon>
        <taxon>Streptophyta</taxon>
        <taxon>Embryophyta</taxon>
        <taxon>Tracheophyta</taxon>
        <taxon>Spermatophyta</taxon>
        <taxon>Magnoliopsida</taxon>
        <taxon>Magnoliidae</taxon>
        <taxon>Piperales</taxon>
        <taxon>Aristolochiaceae</taxon>
        <taxon>Aristolochia</taxon>
    </lineage>
</organism>
<evidence type="ECO:0000313" key="11">
    <source>
        <dbReference type="EMBL" id="KAG9441354.1"/>
    </source>
</evidence>
<dbReference type="GO" id="GO:0070979">
    <property type="term" value="P:protein K11-linked ubiquitination"/>
    <property type="evidence" value="ECO:0007669"/>
    <property type="project" value="TreeGrafter"/>
</dbReference>
<sequence length="236" mass="27026">MLYTLLFSTMGAGLGEKGQFKNRIGFCEDLHCIARYRRRRVSEAEQEKEIELRAAGNGFKDSWRGAEGSPRKAQLLNGESIGRKRKREDQTIADCIRAADWVKLAESGFALLTSQIKTYTSFKSRTRWYLICGTATPEFSPYPLLFSVCCSTAVDHHEIYRRRHRWLLQFSGMAELLSLGILLDTLDEEWMRDTLQNDDIPLPIEMAPKAEDAEETNQENLPVEGDTWRDLGLDNI</sequence>
<dbReference type="EMBL" id="JAINDJ010000007">
    <property type="protein sequence ID" value="KAG9441354.1"/>
    <property type="molecule type" value="Genomic_DNA"/>
</dbReference>
<dbReference type="InterPro" id="IPR008401">
    <property type="entry name" value="Apc13"/>
</dbReference>
<feature type="compositionally biased region" description="Basic and acidic residues" evidence="10">
    <location>
        <begin position="226"/>
        <end position="236"/>
    </location>
</feature>
<keyword evidence="12" id="KW-1185">Reference proteome</keyword>
<keyword evidence="9" id="KW-0131">Cell cycle</keyword>
<dbReference type="GO" id="GO:0005680">
    <property type="term" value="C:anaphase-promoting complex"/>
    <property type="evidence" value="ECO:0007669"/>
    <property type="project" value="InterPro"/>
</dbReference>
<comment type="subcellular location">
    <subcellularLocation>
        <location evidence="1">Nucleus</location>
    </subcellularLocation>
</comment>
<evidence type="ECO:0000256" key="5">
    <source>
        <dbReference type="ARBA" id="ARBA00022618"/>
    </source>
</evidence>
<dbReference type="Proteomes" id="UP000825729">
    <property type="component" value="Unassembled WGS sequence"/>
</dbReference>
<evidence type="ECO:0000256" key="3">
    <source>
        <dbReference type="ARBA" id="ARBA00006940"/>
    </source>
</evidence>
<name>A0AAV7DZA7_ARIFI</name>
<dbReference type="PANTHER" id="PTHR28672">
    <property type="entry name" value="ANAPHASE-PROMOTING COMPLEX SUBUNIT 13"/>
    <property type="match status" value="1"/>
</dbReference>
<comment type="pathway">
    <text evidence="2">Protein modification; protein ubiquitination.</text>
</comment>
<reference evidence="11 12" key="1">
    <citation type="submission" date="2021-07" db="EMBL/GenBank/DDBJ databases">
        <title>The Aristolochia fimbriata genome: insights into angiosperm evolution, floral development and chemical biosynthesis.</title>
        <authorList>
            <person name="Jiao Y."/>
        </authorList>
    </citation>
    <scope>NUCLEOTIDE SEQUENCE [LARGE SCALE GENOMIC DNA]</scope>
    <source>
        <strain evidence="11">IBCAS-2021</strain>
        <tissue evidence="11">Leaf</tissue>
    </source>
</reference>
<keyword evidence="7" id="KW-0833">Ubl conjugation pathway</keyword>
<comment type="similarity">
    <text evidence="3">Belongs to the APC13 family.</text>
</comment>
<dbReference type="PANTHER" id="PTHR28672:SF1">
    <property type="entry name" value="ANAPHASE-PROMOTING COMPLEX SUBUNIT 13"/>
    <property type="match status" value="1"/>
</dbReference>
<keyword evidence="5" id="KW-0132">Cell division</keyword>
<protein>
    <recommendedName>
        <fullName evidence="4">Anaphase-promoting complex subunit 13</fullName>
    </recommendedName>
</protein>
<dbReference type="AlphaFoldDB" id="A0AAV7DZA7"/>
<evidence type="ECO:0000256" key="2">
    <source>
        <dbReference type="ARBA" id="ARBA00004906"/>
    </source>
</evidence>
<evidence type="ECO:0000313" key="12">
    <source>
        <dbReference type="Proteomes" id="UP000825729"/>
    </source>
</evidence>
<evidence type="ECO:0000256" key="10">
    <source>
        <dbReference type="SAM" id="MobiDB-lite"/>
    </source>
</evidence>
<accession>A0AAV7DZA7</accession>
<evidence type="ECO:0000256" key="1">
    <source>
        <dbReference type="ARBA" id="ARBA00004123"/>
    </source>
</evidence>
<evidence type="ECO:0000256" key="4">
    <source>
        <dbReference type="ARBA" id="ARBA00013935"/>
    </source>
</evidence>
<feature type="region of interest" description="Disordered" evidence="10">
    <location>
        <begin position="211"/>
        <end position="236"/>
    </location>
</feature>
<evidence type="ECO:0000256" key="9">
    <source>
        <dbReference type="ARBA" id="ARBA00023306"/>
    </source>
</evidence>
<gene>
    <name evidence="11" type="ORF">H6P81_017208</name>
</gene>
<evidence type="ECO:0000256" key="6">
    <source>
        <dbReference type="ARBA" id="ARBA00022776"/>
    </source>
</evidence>
<keyword evidence="6" id="KW-0498">Mitosis</keyword>
<comment type="caution">
    <text evidence="11">The sequence shown here is derived from an EMBL/GenBank/DDBJ whole genome shotgun (WGS) entry which is preliminary data.</text>
</comment>
<proteinExistence type="inferred from homology"/>
<evidence type="ECO:0000256" key="8">
    <source>
        <dbReference type="ARBA" id="ARBA00023242"/>
    </source>
</evidence>
<dbReference type="GO" id="GO:0051301">
    <property type="term" value="P:cell division"/>
    <property type="evidence" value="ECO:0007669"/>
    <property type="project" value="UniProtKB-KW"/>
</dbReference>